<name>A0A978V6S1_ZIZJJ</name>
<protein>
    <recommendedName>
        <fullName evidence="1">NAD-dependent epimerase/dehydratase domain-containing protein</fullName>
    </recommendedName>
</protein>
<dbReference type="EMBL" id="JAEACU010000006">
    <property type="protein sequence ID" value="KAH7523606.1"/>
    <property type="molecule type" value="Genomic_DNA"/>
</dbReference>
<dbReference type="Gene3D" id="3.40.50.720">
    <property type="entry name" value="NAD(P)-binding Rossmann-like Domain"/>
    <property type="match status" value="1"/>
</dbReference>
<sequence>MWGFGGRYYWGRKEVGEKVEGIVVLFAWMSSQERHLNSYVQLYSSLGWNSLVCHSQFLNMFFPEKATNLAIGILNELVEALKVKPCPVVLASFSGGPKACMYRLLQIIDGNCEALPYLGDFQLVRDCISGYIYDSSPVDFTSDLGTKFVLHPTVLKISQPPRIVSWIAHGIASSLDALFLSKFEQQRADYWQTLYSSVRMKAPYLILCSEDDDLAPYQIICNFAQRLQELGADIKLVKWNGSPHVGHYRHYPIDYRAAVTELLGKASVVHYRRLKRVDGERLGAEARDDEIIEPLRNLRKAAASSNGYKGTSLVLGDQSSLPSSMEYYEGRDVGTLQNERREGVIHFPNPPSINAHGVLGQILFDVCVPKNVEGWDIGLSGGDIDEVVGSNILVRSTRGLNFCGAETMRHNEEWIRGMKFVVGWCSHQYGYGMGLSYLTSQSTTSENGKRETGEKMKIVVTGASGYLGGRLCHALLREGHYVRALVRPTSDLSALPPPSTAGADGASLEIVYGDITDYPSLLSAFSGCHVIFHSAAVVEPWLPDPSKFFSVNVGGLKNVLQAVRETKTVEKVVYTSSFFALGPTDGYVADESQVHQEKYFCTQYEKSKVAADKIALGAAAEGLPIIVVYPGVIYGPGKVTTGNIVSRLLVERFNGRLPGYIGSGFDRYSFSHVDDVVEGHISAMNKGRAGERYLLTGENASFKHVFDMAAIITETKKPIFNIPLWLIEVYGWVSVLFSRLLGKLPLISPPTVYVLRHQWAYSCEKAKAELDYNPRSLKEGLEEVLPWLKNLGLIKY</sequence>
<dbReference type="Gene3D" id="3.40.50.1820">
    <property type="entry name" value="alpha/beta hydrolase"/>
    <property type="match status" value="1"/>
</dbReference>
<comment type="caution">
    <text evidence="2">The sequence shown here is derived from an EMBL/GenBank/DDBJ whole genome shotgun (WGS) entry which is preliminary data.</text>
</comment>
<dbReference type="CDD" id="cd05228">
    <property type="entry name" value="AR_FR_like_1_SDR_e"/>
    <property type="match status" value="1"/>
</dbReference>
<dbReference type="PANTHER" id="PTHR12265:SF0">
    <property type="entry name" value="EXPRESSED PROTEIN"/>
    <property type="match status" value="1"/>
</dbReference>
<gene>
    <name evidence="2" type="ORF">FEM48_Zijuj06G0029800</name>
</gene>
<dbReference type="SUPFAM" id="SSF51735">
    <property type="entry name" value="NAD(P)-binding Rossmann-fold domains"/>
    <property type="match status" value="1"/>
</dbReference>
<dbReference type="FunFam" id="3.40.50.720:FF:000425">
    <property type="entry name" value="NAD(P)-binding Rossmann-fold superfamily protein"/>
    <property type="match status" value="1"/>
</dbReference>
<dbReference type="SUPFAM" id="SSF53474">
    <property type="entry name" value="alpha/beta-Hydrolases"/>
    <property type="match status" value="1"/>
</dbReference>
<dbReference type="PANTHER" id="PTHR12265">
    <property type="entry name" value="TRANSMEMBRANE PROTEIN 53"/>
    <property type="match status" value="1"/>
</dbReference>
<dbReference type="AlphaFoldDB" id="A0A978V6S1"/>
<accession>A0A978V6S1</accession>
<dbReference type="InterPro" id="IPR008547">
    <property type="entry name" value="DUF829_TMEM53"/>
</dbReference>
<organism evidence="2 3">
    <name type="scientific">Ziziphus jujuba var. spinosa</name>
    <dbReference type="NCBI Taxonomy" id="714518"/>
    <lineage>
        <taxon>Eukaryota</taxon>
        <taxon>Viridiplantae</taxon>
        <taxon>Streptophyta</taxon>
        <taxon>Embryophyta</taxon>
        <taxon>Tracheophyta</taxon>
        <taxon>Spermatophyta</taxon>
        <taxon>Magnoliopsida</taxon>
        <taxon>eudicotyledons</taxon>
        <taxon>Gunneridae</taxon>
        <taxon>Pentapetalae</taxon>
        <taxon>rosids</taxon>
        <taxon>fabids</taxon>
        <taxon>Rosales</taxon>
        <taxon>Rhamnaceae</taxon>
        <taxon>Paliureae</taxon>
        <taxon>Ziziphus</taxon>
    </lineage>
</organism>
<dbReference type="Proteomes" id="UP000813462">
    <property type="component" value="Unassembled WGS sequence"/>
</dbReference>
<evidence type="ECO:0000313" key="2">
    <source>
        <dbReference type="EMBL" id="KAH7523606.1"/>
    </source>
</evidence>
<evidence type="ECO:0000259" key="1">
    <source>
        <dbReference type="Pfam" id="PF01370"/>
    </source>
</evidence>
<dbReference type="InterPro" id="IPR001509">
    <property type="entry name" value="Epimerase_deHydtase"/>
</dbReference>
<feature type="domain" description="NAD-dependent epimerase/dehydratase" evidence="1">
    <location>
        <begin position="458"/>
        <end position="693"/>
    </location>
</feature>
<dbReference type="Pfam" id="PF01370">
    <property type="entry name" value="Epimerase"/>
    <property type="match status" value="1"/>
</dbReference>
<proteinExistence type="predicted"/>
<evidence type="ECO:0000313" key="3">
    <source>
        <dbReference type="Proteomes" id="UP000813462"/>
    </source>
</evidence>
<dbReference type="InterPro" id="IPR029058">
    <property type="entry name" value="AB_hydrolase_fold"/>
</dbReference>
<dbReference type="Pfam" id="PF05705">
    <property type="entry name" value="DUF829"/>
    <property type="match status" value="2"/>
</dbReference>
<dbReference type="InterPro" id="IPR036291">
    <property type="entry name" value="NAD(P)-bd_dom_sf"/>
</dbReference>
<reference evidence="2" key="1">
    <citation type="journal article" date="2021" name="Front. Plant Sci.">
        <title>Chromosome-Scale Genome Assembly for Chinese Sour Jujube and Insights Into Its Genome Evolution and Domestication Signature.</title>
        <authorList>
            <person name="Shen L.-Y."/>
            <person name="Luo H."/>
            <person name="Wang X.-L."/>
            <person name="Wang X.-M."/>
            <person name="Qiu X.-J."/>
            <person name="Liu H."/>
            <person name="Zhou S.-S."/>
            <person name="Jia K.-H."/>
            <person name="Nie S."/>
            <person name="Bao Y.-T."/>
            <person name="Zhang R.-G."/>
            <person name="Yun Q.-Z."/>
            <person name="Chai Y.-H."/>
            <person name="Lu J.-Y."/>
            <person name="Li Y."/>
            <person name="Zhao S.-W."/>
            <person name="Mao J.-F."/>
            <person name="Jia S.-G."/>
            <person name="Mao Y.-M."/>
        </authorList>
    </citation>
    <scope>NUCLEOTIDE SEQUENCE</scope>
    <source>
        <strain evidence="2">AT0</strain>
        <tissue evidence="2">Leaf</tissue>
    </source>
</reference>